<dbReference type="AlphaFoldDB" id="A0A7W0IB45"/>
<evidence type="ECO:0000313" key="10">
    <source>
        <dbReference type="EMBL" id="MBA2949052.1"/>
    </source>
</evidence>
<proteinExistence type="inferred from homology"/>
<dbReference type="InterPro" id="IPR026669">
    <property type="entry name" value="Arsenite_MeTrfase-like"/>
</dbReference>
<comment type="caution">
    <text evidence="10">The sequence shown here is derived from an EMBL/GenBank/DDBJ whole genome shotgun (WGS) entry which is preliminary data.</text>
</comment>
<dbReference type="InterPro" id="IPR025714">
    <property type="entry name" value="Methyltranfer_dom"/>
</dbReference>
<dbReference type="Pfam" id="PF13847">
    <property type="entry name" value="Methyltransf_31"/>
    <property type="match status" value="1"/>
</dbReference>
<keyword evidence="1 10" id="KW-0808">Transferase</keyword>
<organism evidence="10 11">
    <name type="scientific">Streptomyces himalayensis subsp. himalayensis</name>
    <dbReference type="NCBI Taxonomy" id="2756131"/>
    <lineage>
        <taxon>Bacteria</taxon>
        <taxon>Bacillati</taxon>
        <taxon>Actinomycetota</taxon>
        <taxon>Actinomycetes</taxon>
        <taxon>Kitasatosporales</taxon>
        <taxon>Streptomycetaceae</taxon>
        <taxon>Streptomyces</taxon>
        <taxon>Streptomyces himalayensis</taxon>
    </lineage>
</organism>
<evidence type="ECO:0000256" key="4">
    <source>
        <dbReference type="ARBA" id="ARBA00034521"/>
    </source>
</evidence>
<dbReference type="InterPro" id="IPR029063">
    <property type="entry name" value="SAM-dependent_MTases_sf"/>
</dbReference>
<comment type="catalytic activity">
    <reaction evidence="8">
        <text>arsenic triglutathione + 3 [thioredoxin]-dithiol + 3 S-adenosyl-L-methionine = trimethylarsine + 3 [thioredoxin]-disulfide + 3 glutathione + 3 S-adenosyl-L-homocysteine + 3 H(+)</text>
        <dbReference type="Rhea" id="RHEA:69432"/>
        <dbReference type="Rhea" id="RHEA-COMP:10698"/>
        <dbReference type="Rhea" id="RHEA-COMP:10700"/>
        <dbReference type="ChEBI" id="CHEBI:15378"/>
        <dbReference type="ChEBI" id="CHEBI:27130"/>
        <dbReference type="ChEBI" id="CHEBI:29950"/>
        <dbReference type="ChEBI" id="CHEBI:50058"/>
        <dbReference type="ChEBI" id="CHEBI:57856"/>
        <dbReference type="ChEBI" id="CHEBI:57925"/>
        <dbReference type="ChEBI" id="CHEBI:59789"/>
        <dbReference type="ChEBI" id="CHEBI:183640"/>
        <dbReference type="EC" id="2.1.1.137"/>
    </reaction>
</comment>
<keyword evidence="2" id="KW-0949">S-adenosyl-L-methionine</keyword>
<dbReference type="GO" id="GO:0030791">
    <property type="term" value="F:arsenite methyltransferase activity"/>
    <property type="evidence" value="ECO:0007669"/>
    <property type="project" value="UniProtKB-EC"/>
</dbReference>
<feature type="domain" description="Methyltransferase" evidence="9">
    <location>
        <begin position="62"/>
        <end position="210"/>
    </location>
</feature>
<evidence type="ECO:0000256" key="8">
    <source>
        <dbReference type="ARBA" id="ARBA00048428"/>
    </source>
</evidence>
<evidence type="ECO:0000256" key="2">
    <source>
        <dbReference type="ARBA" id="ARBA00022691"/>
    </source>
</evidence>
<comment type="catalytic activity">
    <reaction evidence="7">
        <text>arsenic triglutathione + 2 [thioredoxin]-dithiol + 2 S-adenosyl-L-methionine + H2O = dimethylarsinous acid + 2 [thioredoxin]-disulfide + 3 glutathione + 2 S-adenosyl-L-homocysteine + 2 H(+)</text>
        <dbReference type="Rhea" id="RHEA:69464"/>
        <dbReference type="Rhea" id="RHEA-COMP:10698"/>
        <dbReference type="Rhea" id="RHEA-COMP:10700"/>
        <dbReference type="ChEBI" id="CHEBI:15377"/>
        <dbReference type="ChEBI" id="CHEBI:15378"/>
        <dbReference type="ChEBI" id="CHEBI:23808"/>
        <dbReference type="ChEBI" id="CHEBI:29950"/>
        <dbReference type="ChEBI" id="CHEBI:50058"/>
        <dbReference type="ChEBI" id="CHEBI:57856"/>
        <dbReference type="ChEBI" id="CHEBI:57925"/>
        <dbReference type="ChEBI" id="CHEBI:59789"/>
        <dbReference type="ChEBI" id="CHEBI:183640"/>
        <dbReference type="EC" id="2.1.1.137"/>
    </reaction>
</comment>
<keyword evidence="10" id="KW-0489">Methyltransferase</keyword>
<evidence type="ECO:0000256" key="3">
    <source>
        <dbReference type="ARBA" id="ARBA00034487"/>
    </source>
</evidence>
<evidence type="ECO:0000256" key="1">
    <source>
        <dbReference type="ARBA" id="ARBA00022679"/>
    </source>
</evidence>
<dbReference type="Proteomes" id="UP000545761">
    <property type="component" value="Unassembled WGS sequence"/>
</dbReference>
<gene>
    <name evidence="10" type="ORF">H1D24_25340</name>
</gene>
<evidence type="ECO:0000259" key="9">
    <source>
        <dbReference type="Pfam" id="PF13847"/>
    </source>
</evidence>
<sequence>MSRDLMHSAEVKQLVRDAYRNVPASTAAVARKLYTPEELAQVPQSAIDRALGVADHLRFAVIHPGETVLDIGCGGGIDTILAARRTGPTGRVIALDFLAEMLQRTADAAADAALTNVEALEGEMEAIPLQDDTVDLIISNGVINLSPRKARVMAECARVLRPGGRLCVSDLTVGQDDLPPQILSQPAAWAGCVAGALSEDDFVHKLERAGFRDVHVPYRHPMSVDDCALYPLFSTEVIQLMKKLIPADQQRAVAVSVVVRAQLPLTQADR</sequence>
<comment type="catalytic activity">
    <reaction evidence="6">
        <text>arsenic triglutathione + [thioredoxin]-dithiol + S-adenosyl-L-methionine + 2 H2O = methylarsonous acid + [thioredoxin]-disulfide + 3 glutathione + S-adenosyl-L-homocysteine + H(+)</text>
        <dbReference type="Rhea" id="RHEA:69460"/>
        <dbReference type="Rhea" id="RHEA-COMP:10698"/>
        <dbReference type="Rhea" id="RHEA-COMP:10700"/>
        <dbReference type="ChEBI" id="CHEBI:15377"/>
        <dbReference type="ChEBI" id="CHEBI:15378"/>
        <dbReference type="ChEBI" id="CHEBI:17826"/>
        <dbReference type="ChEBI" id="CHEBI:29950"/>
        <dbReference type="ChEBI" id="CHEBI:50058"/>
        <dbReference type="ChEBI" id="CHEBI:57856"/>
        <dbReference type="ChEBI" id="CHEBI:57925"/>
        <dbReference type="ChEBI" id="CHEBI:59789"/>
        <dbReference type="ChEBI" id="CHEBI:183640"/>
        <dbReference type="EC" id="2.1.1.137"/>
    </reaction>
</comment>
<reference evidence="10 11" key="1">
    <citation type="submission" date="2020-07" db="EMBL/GenBank/DDBJ databases">
        <title>Streptomyces isolated from Indian soil.</title>
        <authorList>
            <person name="Mandal S."/>
            <person name="Maiti P.K."/>
        </authorList>
    </citation>
    <scope>NUCLEOTIDE SEQUENCE [LARGE SCALE GENOMIC DNA]</scope>
    <source>
        <strain evidence="10 11">PSKA28</strain>
    </source>
</reference>
<dbReference type="EC" id="2.1.1.137" evidence="4"/>
<evidence type="ECO:0000256" key="6">
    <source>
        <dbReference type="ARBA" id="ARBA00047941"/>
    </source>
</evidence>
<dbReference type="GO" id="GO:0032259">
    <property type="term" value="P:methylation"/>
    <property type="evidence" value="ECO:0007669"/>
    <property type="project" value="UniProtKB-KW"/>
</dbReference>
<comment type="similarity">
    <text evidence="3">Belongs to the methyltransferase superfamily. Arsenite methyltransferase family.</text>
</comment>
<dbReference type="PANTHER" id="PTHR43675:SF8">
    <property type="entry name" value="ARSENITE METHYLTRANSFERASE"/>
    <property type="match status" value="1"/>
</dbReference>
<evidence type="ECO:0000256" key="7">
    <source>
        <dbReference type="ARBA" id="ARBA00047943"/>
    </source>
</evidence>
<dbReference type="SUPFAM" id="SSF53335">
    <property type="entry name" value="S-adenosyl-L-methionine-dependent methyltransferases"/>
    <property type="match status" value="1"/>
</dbReference>
<dbReference type="EMBL" id="JACEHE010000016">
    <property type="protein sequence ID" value="MBA2949052.1"/>
    <property type="molecule type" value="Genomic_DNA"/>
</dbReference>
<accession>A0A7W0IB45</accession>
<dbReference type="RefSeq" id="WP_181659974.1">
    <property type="nucleotide sequence ID" value="NZ_JACEHE010000016.1"/>
</dbReference>
<protein>
    <recommendedName>
        <fullName evidence="5">Arsenite methyltransferase</fullName>
        <ecNumber evidence="4">2.1.1.137</ecNumber>
    </recommendedName>
</protein>
<evidence type="ECO:0000256" key="5">
    <source>
        <dbReference type="ARBA" id="ARBA00034545"/>
    </source>
</evidence>
<evidence type="ECO:0000313" key="11">
    <source>
        <dbReference type="Proteomes" id="UP000545761"/>
    </source>
</evidence>
<dbReference type="PANTHER" id="PTHR43675">
    <property type="entry name" value="ARSENITE METHYLTRANSFERASE"/>
    <property type="match status" value="1"/>
</dbReference>
<dbReference type="Gene3D" id="3.40.50.150">
    <property type="entry name" value="Vaccinia Virus protein VP39"/>
    <property type="match status" value="1"/>
</dbReference>
<name>A0A7W0IB45_9ACTN</name>
<dbReference type="CDD" id="cd02440">
    <property type="entry name" value="AdoMet_MTases"/>
    <property type="match status" value="1"/>
</dbReference>